<dbReference type="EMBL" id="NMPR01000294">
    <property type="protein sequence ID" value="KAA8623925.1"/>
    <property type="molecule type" value="Genomic_DNA"/>
</dbReference>
<protein>
    <recommendedName>
        <fullName evidence="5">Peptidase S8/S53 domain-containing protein</fullName>
    </recommendedName>
</protein>
<evidence type="ECO:0000313" key="6">
    <source>
        <dbReference type="EMBL" id="KAA8623925.1"/>
    </source>
</evidence>
<sequence>MITSSFTTTYGPRLLEEVAFFLMANPPFPLNNPEPIFDDGNENGANSSEGEEPDVFAIHGQPKAHNGQTHKAKHRQSPGYKPPITDQPVKKNSNDPATIMRDARLDLEHICEKLPVEAVMKANLFQIGASAINSGSHPTDEARQLLKELANLVPQYRTRIRKCLEKQPAPGSLQSNASKQPFPHTVLEFARMVPLSMILFLLRIVLKEDPSQMMARSAPDWKPLLHHAIEQEAYDRDRLGGLTSEICRLMKEPNDAICMVNELDENCIHLAIRHNIQGTESIINLVDTQNANNALTQMRISTNSQEPGNTPLHDALHFSKVALHEDTPCLVMTDPSMSPYIGAGFTNAGNEDTPIIKPVQRIDSGLSLSERQRRTGTATHFDLDKHLEDRNSGSRLCQSCTFANEENHKVPDYDTYFGVVKALITKAPGVLKQQNAFGQCPYAFHHATREESTEERLNATRQPHKTVDDKQLMPDLGLNPRVGGHIKPNGRIKPDGSTEVIPDHDLGRWYDSKSQHTETHEWKYNYTNSNRLTEYLEDKVVEVAGGYKNAIEFLFPDLTKSNAVKSREFHHPRRVNSQTRLLYDFLIFEPRLSYLRLSLQPDRSYILLNDKDREKQNADDAKNIESVFRWLRNDKGVNKIVYLEVKDNPHRYCSEETIECCLKHMDEIRFLDWDKPDISLNTISKAKGLSELSLYSSGTNAVFHHWSDTKGLVQLRQLRKVWLYAKMCLDTENIKRLVEQHLDNHDHSTAKSHDQSTTKKHDQSVASSSKESKKIQHLPPGIKSWLDTNRLTDAQMRETEELIKSTKTPEIITAWIETGEPTVKQPERSAQNFVPQRTHPGFEAVKAFNAAMVTNMSDRLKVIERVKVALVDDGVDPEYESVGKYLANNGFPLGTPDGKTVPFYTSTKQHGSKMAWVISTICPFVEIYVAKMDNYHELDLGNPAFDPERAVKAVEWALKRDADILSMSWLFRYTQAVEEHTNELTRLLDHSPYSKPPIMYCAAKDTRGDDSASATYYPAGCNLTQTVGAADIHCKPKPYVTLEDTEWLFPGTNVFEDPADSGNSVATAVAAGVAALVLFCLNDVGVQWDQIKPKVTPKQLMEQLFKGLQDEHSKTKYVDLAKLFKFEENELEKISSRFLVDRLIHYIPGLRDAIGRSRI</sequence>
<dbReference type="OMA" id="CYMADER"/>
<keyword evidence="2" id="KW-0378">Hydrolase</keyword>
<comment type="caution">
    <text evidence="6">The sequence shown here is derived from an EMBL/GenBank/DDBJ whole genome shotgun (WGS) entry which is preliminary data.</text>
</comment>
<accession>A0A8S8ZE51</accession>
<dbReference type="Gene3D" id="3.40.50.200">
    <property type="entry name" value="Peptidase S8/S53 domain"/>
    <property type="match status" value="1"/>
</dbReference>
<feature type="domain" description="Peptidase S8/S53" evidence="5">
    <location>
        <begin position="866"/>
        <end position="1092"/>
    </location>
</feature>
<dbReference type="Pfam" id="PF00082">
    <property type="entry name" value="Peptidase_S8"/>
    <property type="match status" value="1"/>
</dbReference>
<dbReference type="InterPro" id="IPR000209">
    <property type="entry name" value="Peptidase_S8/S53_dom"/>
</dbReference>
<feature type="compositionally biased region" description="Basic and acidic residues" evidence="4">
    <location>
        <begin position="745"/>
        <end position="763"/>
    </location>
</feature>
<dbReference type="SUPFAM" id="SSF52743">
    <property type="entry name" value="Subtilisin-like"/>
    <property type="match status" value="1"/>
</dbReference>
<evidence type="ECO:0000256" key="4">
    <source>
        <dbReference type="SAM" id="MobiDB-lite"/>
    </source>
</evidence>
<dbReference type="VEuPathDB" id="FungiDB:SMAC_09638"/>
<evidence type="ECO:0000256" key="1">
    <source>
        <dbReference type="ARBA" id="ARBA00022670"/>
    </source>
</evidence>
<feature type="region of interest" description="Disordered" evidence="4">
    <location>
        <begin position="745"/>
        <end position="782"/>
    </location>
</feature>
<evidence type="ECO:0000256" key="3">
    <source>
        <dbReference type="ARBA" id="ARBA00022825"/>
    </source>
</evidence>
<evidence type="ECO:0000259" key="5">
    <source>
        <dbReference type="Pfam" id="PF00082"/>
    </source>
</evidence>
<dbReference type="InterPro" id="IPR015500">
    <property type="entry name" value="Peptidase_S8_subtilisin-rel"/>
</dbReference>
<dbReference type="GO" id="GO:0006508">
    <property type="term" value="P:proteolysis"/>
    <property type="evidence" value="ECO:0007669"/>
    <property type="project" value="UniProtKB-KW"/>
</dbReference>
<evidence type="ECO:0000313" key="7">
    <source>
        <dbReference type="Proteomes" id="UP000433876"/>
    </source>
</evidence>
<evidence type="ECO:0000256" key="2">
    <source>
        <dbReference type="ARBA" id="ARBA00022801"/>
    </source>
</evidence>
<reference evidence="6 7" key="1">
    <citation type="submission" date="2017-07" db="EMBL/GenBank/DDBJ databases">
        <title>Genome sequence of the Sordaria macrospora wild type strain R19027.</title>
        <authorList>
            <person name="Nowrousian M."/>
            <person name="Teichert I."/>
            <person name="Kueck U."/>
        </authorList>
    </citation>
    <scope>NUCLEOTIDE SEQUENCE [LARGE SCALE GENOMIC DNA]</scope>
    <source>
        <strain evidence="6 7">R19027</strain>
        <tissue evidence="6">Mycelium</tissue>
    </source>
</reference>
<feature type="region of interest" description="Disordered" evidence="4">
    <location>
        <begin position="32"/>
        <end position="95"/>
    </location>
</feature>
<dbReference type="Proteomes" id="UP000433876">
    <property type="component" value="Unassembled WGS sequence"/>
</dbReference>
<proteinExistence type="predicted"/>
<dbReference type="PRINTS" id="PR00723">
    <property type="entry name" value="SUBTILISIN"/>
</dbReference>
<keyword evidence="3" id="KW-0720">Serine protease</keyword>
<keyword evidence="1" id="KW-0645">Protease</keyword>
<name>A0A8S8ZE51_SORMA</name>
<gene>
    <name evidence="6" type="ORF">SMACR_09638</name>
</gene>
<organism evidence="6 7">
    <name type="scientific">Sordaria macrospora</name>
    <dbReference type="NCBI Taxonomy" id="5147"/>
    <lineage>
        <taxon>Eukaryota</taxon>
        <taxon>Fungi</taxon>
        <taxon>Dikarya</taxon>
        <taxon>Ascomycota</taxon>
        <taxon>Pezizomycotina</taxon>
        <taxon>Sordariomycetes</taxon>
        <taxon>Sordariomycetidae</taxon>
        <taxon>Sordariales</taxon>
        <taxon>Sordariaceae</taxon>
        <taxon>Sordaria</taxon>
    </lineage>
</organism>
<dbReference type="InterPro" id="IPR036852">
    <property type="entry name" value="Peptidase_S8/S53_dom_sf"/>
</dbReference>
<dbReference type="GO" id="GO:0004252">
    <property type="term" value="F:serine-type endopeptidase activity"/>
    <property type="evidence" value="ECO:0007669"/>
    <property type="project" value="InterPro"/>
</dbReference>
<dbReference type="AlphaFoldDB" id="A0A8S8ZE51"/>